<gene>
    <name evidence="1" type="ORF">IHE45_10G078300</name>
</gene>
<sequence length="92" mass="10062">MIFSSTELDHRPSTRFSIPESVTCNKTIQISMSSIEQSMSSTTRIDWFSIAASNVRSPELLLTPVNSKSYTSNLRSSAIAATKLDFPFLGGA</sequence>
<protein>
    <submittedName>
        <fullName evidence="1">Uncharacterized protein</fullName>
    </submittedName>
</protein>
<accession>A0ACB7VBQ8</accession>
<evidence type="ECO:0000313" key="1">
    <source>
        <dbReference type="EMBL" id="KAH7671208.1"/>
    </source>
</evidence>
<evidence type="ECO:0000313" key="2">
    <source>
        <dbReference type="Proteomes" id="UP000827976"/>
    </source>
</evidence>
<dbReference type="Proteomes" id="UP000827976">
    <property type="component" value="Chromosome 10"/>
</dbReference>
<proteinExistence type="predicted"/>
<reference evidence="2" key="1">
    <citation type="journal article" date="2022" name="Nat. Commun.">
        <title>Chromosome evolution and the genetic basis of agronomically important traits in greater yam.</title>
        <authorList>
            <person name="Bredeson J.V."/>
            <person name="Lyons J.B."/>
            <person name="Oniyinde I.O."/>
            <person name="Okereke N.R."/>
            <person name="Kolade O."/>
            <person name="Nnabue I."/>
            <person name="Nwadili C.O."/>
            <person name="Hribova E."/>
            <person name="Parker M."/>
            <person name="Nwogha J."/>
            <person name="Shu S."/>
            <person name="Carlson J."/>
            <person name="Kariba R."/>
            <person name="Muthemba S."/>
            <person name="Knop K."/>
            <person name="Barton G.J."/>
            <person name="Sherwood A.V."/>
            <person name="Lopez-Montes A."/>
            <person name="Asiedu R."/>
            <person name="Jamnadass R."/>
            <person name="Muchugi A."/>
            <person name="Goodstein D."/>
            <person name="Egesi C.N."/>
            <person name="Featherston J."/>
            <person name="Asfaw A."/>
            <person name="Simpson G.G."/>
            <person name="Dolezel J."/>
            <person name="Hendre P.S."/>
            <person name="Van Deynze A."/>
            <person name="Kumar P.L."/>
            <person name="Obidiegwu J.E."/>
            <person name="Bhattacharjee R."/>
            <person name="Rokhsar D.S."/>
        </authorList>
    </citation>
    <scope>NUCLEOTIDE SEQUENCE [LARGE SCALE GENOMIC DNA]</scope>
    <source>
        <strain evidence="2">cv. TDa95/00328</strain>
    </source>
</reference>
<comment type="caution">
    <text evidence="1">The sequence shown here is derived from an EMBL/GenBank/DDBJ whole genome shotgun (WGS) entry which is preliminary data.</text>
</comment>
<name>A0ACB7VBQ8_DIOAL</name>
<keyword evidence="2" id="KW-1185">Reference proteome</keyword>
<organism evidence="1 2">
    <name type="scientific">Dioscorea alata</name>
    <name type="common">Purple yam</name>
    <dbReference type="NCBI Taxonomy" id="55571"/>
    <lineage>
        <taxon>Eukaryota</taxon>
        <taxon>Viridiplantae</taxon>
        <taxon>Streptophyta</taxon>
        <taxon>Embryophyta</taxon>
        <taxon>Tracheophyta</taxon>
        <taxon>Spermatophyta</taxon>
        <taxon>Magnoliopsida</taxon>
        <taxon>Liliopsida</taxon>
        <taxon>Dioscoreales</taxon>
        <taxon>Dioscoreaceae</taxon>
        <taxon>Dioscorea</taxon>
    </lineage>
</organism>
<dbReference type="EMBL" id="CM037020">
    <property type="protein sequence ID" value="KAH7671208.1"/>
    <property type="molecule type" value="Genomic_DNA"/>
</dbReference>